<name>A0A3P3U7E8_9BACL</name>
<evidence type="ECO:0000313" key="1">
    <source>
        <dbReference type="EMBL" id="RRJ65499.1"/>
    </source>
</evidence>
<dbReference type="EMBL" id="RRCN01000001">
    <property type="protein sequence ID" value="RRJ65499.1"/>
    <property type="molecule type" value="Genomic_DNA"/>
</dbReference>
<reference evidence="1 2" key="1">
    <citation type="submission" date="2018-11" db="EMBL/GenBank/DDBJ databases">
        <title>Genome sequencing of Paenibacillus sp. KCOM 3021 (= ChDC PVNT-B20).</title>
        <authorList>
            <person name="Kook J.-K."/>
            <person name="Park S.-N."/>
            <person name="Lim Y.K."/>
        </authorList>
    </citation>
    <scope>NUCLEOTIDE SEQUENCE [LARGE SCALE GENOMIC DNA]</scope>
    <source>
        <strain evidence="1 2">KCOM 3021</strain>
    </source>
</reference>
<dbReference type="AlphaFoldDB" id="A0A3P3U7E8"/>
<protein>
    <submittedName>
        <fullName evidence="1">Uncharacterized protein</fullName>
    </submittedName>
</protein>
<evidence type="ECO:0000313" key="2">
    <source>
        <dbReference type="Proteomes" id="UP000267017"/>
    </source>
</evidence>
<comment type="caution">
    <text evidence="1">The sequence shown here is derived from an EMBL/GenBank/DDBJ whole genome shotgun (WGS) entry which is preliminary data.</text>
</comment>
<gene>
    <name evidence="1" type="ORF">EHV15_23205</name>
</gene>
<dbReference type="RefSeq" id="WP_128633306.1">
    <property type="nucleotide sequence ID" value="NZ_RRCN01000001.1"/>
</dbReference>
<proteinExistence type="predicted"/>
<keyword evidence="2" id="KW-1185">Reference proteome</keyword>
<sequence length="235" mass="28109">MESSWFIISDFPFNPKFHYEIFQLLLNNHSKILLRKDSVEFEEMDEDVQAEIVEENFSQYVDDVLHFNSKKVKDDLDNEIKKLLIKSDDTLSESRSYPELFNSTVDDETLNKVKLLITEKINQSYEIGTIFRKEALRFRDIEDRSFLIVEDKKKKFDWYEISHDELHHALVSEGLYNIIITNDIKNFNNYKYYLNFVEDEEFILAIKDNTGNFEQEIVPKIKQVFSNRFEIKTSI</sequence>
<accession>A0A3P3U7E8</accession>
<organism evidence="1 2">
    <name type="scientific">Paenibacillus oralis</name>
    <dbReference type="NCBI Taxonomy" id="2490856"/>
    <lineage>
        <taxon>Bacteria</taxon>
        <taxon>Bacillati</taxon>
        <taxon>Bacillota</taxon>
        <taxon>Bacilli</taxon>
        <taxon>Bacillales</taxon>
        <taxon>Paenibacillaceae</taxon>
        <taxon>Paenibacillus</taxon>
    </lineage>
</organism>
<dbReference type="Proteomes" id="UP000267017">
    <property type="component" value="Unassembled WGS sequence"/>
</dbReference>